<comment type="caution">
    <text evidence="2">The sequence shown here is derived from an EMBL/GenBank/DDBJ whole genome shotgun (WGS) entry which is preliminary data.</text>
</comment>
<dbReference type="AlphaFoldDB" id="A0A843UU27"/>
<organism evidence="2 3">
    <name type="scientific">Colocasia esculenta</name>
    <name type="common">Wild taro</name>
    <name type="synonym">Arum esculentum</name>
    <dbReference type="NCBI Taxonomy" id="4460"/>
    <lineage>
        <taxon>Eukaryota</taxon>
        <taxon>Viridiplantae</taxon>
        <taxon>Streptophyta</taxon>
        <taxon>Embryophyta</taxon>
        <taxon>Tracheophyta</taxon>
        <taxon>Spermatophyta</taxon>
        <taxon>Magnoliopsida</taxon>
        <taxon>Liliopsida</taxon>
        <taxon>Araceae</taxon>
        <taxon>Aroideae</taxon>
        <taxon>Colocasieae</taxon>
        <taxon>Colocasia</taxon>
    </lineage>
</organism>
<name>A0A843UU27_COLES</name>
<reference evidence="2" key="1">
    <citation type="submission" date="2017-07" db="EMBL/GenBank/DDBJ databases">
        <title>Taro Niue Genome Assembly and Annotation.</title>
        <authorList>
            <person name="Atibalentja N."/>
            <person name="Keating K."/>
            <person name="Fields C.J."/>
        </authorList>
    </citation>
    <scope>NUCLEOTIDE SEQUENCE</scope>
    <source>
        <strain evidence="2">Niue_2</strain>
        <tissue evidence="2">Leaf</tissue>
    </source>
</reference>
<evidence type="ECO:0000256" key="1">
    <source>
        <dbReference type="SAM" id="Coils"/>
    </source>
</evidence>
<evidence type="ECO:0000313" key="2">
    <source>
        <dbReference type="EMBL" id="MQL89732.1"/>
    </source>
</evidence>
<feature type="non-terminal residue" evidence="2">
    <location>
        <position position="348"/>
    </location>
</feature>
<dbReference type="Proteomes" id="UP000652761">
    <property type="component" value="Unassembled WGS sequence"/>
</dbReference>
<evidence type="ECO:0000313" key="3">
    <source>
        <dbReference type="Proteomes" id="UP000652761"/>
    </source>
</evidence>
<keyword evidence="3" id="KW-1185">Reference proteome</keyword>
<feature type="coiled-coil region" evidence="1">
    <location>
        <begin position="309"/>
        <end position="343"/>
    </location>
</feature>
<sequence length="348" mass="37486">YNVPELVYALEADGMTEDTPALPSECANDPKRVFSHGSDDKLVIIVMELDTICQAIYFMKIVPSSGGTITGDVPTVDGMVLSSPTPRIDVGVEASGATCSATGEVDGSTIIGAASHCGTSVPPVPQEVAPPVLAERETIPGQGLGFPPHGIVWPGDSQAGSQQGIEFLIEPFVRSIRTAVEAEFPPPIDKVRGHMQTSTRAYHLMGLPREPWMAAIDSMWEEVRRLHEKSARETIRLQICQLGNDISALEGQIADTRTEAEAIKAERAELASSSAVLMDEMKLLEQAIERASIRLTELKPVLAAAAEGEKQATAKMEVINQRMSALEHELAAKKSMVMDLERQIPPSP</sequence>
<accession>A0A843UU27</accession>
<keyword evidence="1" id="KW-0175">Coiled coil</keyword>
<protein>
    <submittedName>
        <fullName evidence="2">Uncharacterized protein</fullName>
    </submittedName>
</protein>
<dbReference type="EMBL" id="NMUH01001173">
    <property type="protein sequence ID" value="MQL89732.1"/>
    <property type="molecule type" value="Genomic_DNA"/>
</dbReference>
<gene>
    <name evidence="2" type="ORF">Taro_022304</name>
</gene>
<proteinExistence type="predicted"/>